<organism evidence="1">
    <name type="scientific">Lepeophtheirus salmonis</name>
    <name type="common">Salmon louse</name>
    <name type="synonym">Caligus salmonis</name>
    <dbReference type="NCBI Taxonomy" id="72036"/>
    <lineage>
        <taxon>Eukaryota</taxon>
        <taxon>Metazoa</taxon>
        <taxon>Ecdysozoa</taxon>
        <taxon>Arthropoda</taxon>
        <taxon>Crustacea</taxon>
        <taxon>Multicrustacea</taxon>
        <taxon>Hexanauplia</taxon>
        <taxon>Copepoda</taxon>
        <taxon>Siphonostomatoida</taxon>
        <taxon>Caligidae</taxon>
        <taxon>Lepeophtheirus</taxon>
    </lineage>
</organism>
<accession>A0A0K2TSM6</accession>
<dbReference type="AlphaFoldDB" id="A0A0K2TSM6"/>
<protein>
    <submittedName>
        <fullName evidence="1">Uncharacterized protein</fullName>
    </submittedName>
</protein>
<evidence type="ECO:0000313" key="1">
    <source>
        <dbReference type="EMBL" id="CDW29054.1"/>
    </source>
</evidence>
<reference evidence="1" key="1">
    <citation type="submission" date="2014-05" db="EMBL/GenBank/DDBJ databases">
        <authorList>
            <person name="Chronopoulou M."/>
        </authorList>
    </citation>
    <scope>NUCLEOTIDE SEQUENCE</scope>
    <source>
        <tissue evidence="1">Whole organism</tissue>
    </source>
</reference>
<dbReference type="EMBL" id="HACA01011693">
    <property type="protein sequence ID" value="CDW29054.1"/>
    <property type="molecule type" value="Transcribed_RNA"/>
</dbReference>
<name>A0A0K2TSM6_LEPSM</name>
<proteinExistence type="predicted"/>
<sequence length="43" mass="5230">MTSNNSDNICYTYKLTFNSCTYLCYSNLLHKIFKWFYMICLDI</sequence>